<evidence type="ECO:0000256" key="2">
    <source>
        <dbReference type="ARBA" id="ARBA00022553"/>
    </source>
</evidence>
<dbReference type="InParanoid" id="A0A1W4WNV5"/>
<dbReference type="Gene3D" id="3.30.530.20">
    <property type="match status" value="1"/>
</dbReference>
<organism evidence="6 7">
    <name type="scientific">Agrilus planipennis</name>
    <name type="common">Emerald ash borer</name>
    <name type="synonym">Agrilus marcopoli</name>
    <dbReference type="NCBI Taxonomy" id="224129"/>
    <lineage>
        <taxon>Eukaryota</taxon>
        <taxon>Metazoa</taxon>
        <taxon>Ecdysozoa</taxon>
        <taxon>Arthropoda</taxon>
        <taxon>Hexapoda</taxon>
        <taxon>Insecta</taxon>
        <taxon>Pterygota</taxon>
        <taxon>Neoptera</taxon>
        <taxon>Endopterygota</taxon>
        <taxon>Coleoptera</taxon>
        <taxon>Polyphaga</taxon>
        <taxon>Elateriformia</taxon>
        <taxon>Buprestoidea</taxon>
        <taxon>Buprestidae</taxon>
        <taxon>Agrilinae</taxon>
        <taxon>Agrilus</taxon>
    </lineage>
</organism>
<evidence type="ECO:0000259" key="4">
    <source>
        <dbReference type="PROSITE" id="PS50238"/>
    </source>
</evidence>
<dbReference type="SUPFAM" id="SSF48350">
    <property type="entry name" value="GTPase activation domain, GAP"/>
    <property type="match status" value="1"/>
</dbReference>
<dbReference type="SUPFAM" id="SSF47769">
    <property type="entry name" value="SAM/Pointed domain"/>
    <property type="match status" value="1"/>
</dbReference>
<dbReference type="PROSITE" id="PS50238">
    <property type="entry name" value="RHOGAP"/>
    <property type="match status" value="1"/>
</dbReference>
<dbReference type="Gene3D" id="1.10.555.10">
    <property type="entry name" value="Rho GTPase activation protein"/>
    <property type="match status" value="1"/>
</dbReference>
<feature type="region of interest" description="Disordered" evidence="3">
    <location>
        <begin position="176"/>
        <end position="207"/>
    </location>
</feature>
<dbReference type="InterPro" id="IPR013761">
    <property type="entry name" value="SAM/pointed_sf"/>
</dbReference>
<evidence type="ECO:0000313" key="7">
    <source>
        <dbReference type="RefSeq" id="XP_018325604.1"/>
    </source>
</evidence>
<dbReference type="GO" id="GO:0030036">
    <property type="term" value="P:actin cytoskeleton organization"/>
    <property type="evidence" value="ECO:0007669"/>
    <property type="project" value="TreeGrafter"/>
</dbReference>
<keyword evidence="1" id="KW-0343">GTPase activation</keyword>
<dbReference type="STRING" id="224129.A0A1W4WNV5"/>
<dbReference type="Pfam" id="PF00620">
    <property type="entry name" value="RhoGAP"/>
    <property type="match status" value="1"/>
</dbReference>
<dbReference type="PANTHER" id="PTHR12659">
    <property type="entry name" value="RHO-TYPE GTPASE ACTIVATING PROTEIN"/>
    <property type="match status" value="1"/>
</dbReference>
<dbReference type="PANTHER" id="PTHR12659:SF7">
    <property type="entry name" value="CROSSVEINLESS C, ISOFORM C"/>
    <property type="match status" value="1"/>
</dbReference>
<gene>
    <name evidence="7" type="primary">LOC108737317</name>
</gene>
<feature type="domain" description="Rho-GAP" evidence="4">
    <location>
        <begin position="553"/>
        <end position="750"/>
    </location>
</feature>
<dbReference type="OrthoDB" id="10003330at2759"/>
<sequence length="992" mass="112834">MSYSDPYKELELYLEQAVEEITKVFEDWNGECENLDVQKPKEVPSLFPKAPEKTNGFIPSTDLINNHNDASNESTVKYTNGVTNGEKVNFSDKLDNGLKSTSEESDVDEVSNCSDVIIKELNGSLSTINCSEPCENQLNDITNIIQHTATQTSPTPSNSSTNLTWVSDCSSSPCLTTASEPDLVEEDNRSFSSVDGTEPSSLSVGASASWKRRHQKELWNKSSSAPVLKKVAPKVNKQARSQSDRHLAEIEAAEACKWLRAAGFPQYAQMYEEMQFPVDIYAAQEDHPLLEPDVLHSLFRRLQVLNRCARVRQHPTSHTDDSEDEQCALSDNWTYQSDLRRWSRNCQNLQIPANIEEQVNKEWWCAAAPNANKEEIINENLRERSKDRLRRAASSIKFRRRREGVIINDNGSNVLDALSKQLVDMHSTDEMHLSDTECSRTGRRRKTRSLEKKDSWPHPALDDCDNVLWHRNVCHLEDQSPIQCRLNLEEGGKPISSLSCTQMQVLRKLALLKLTAHMEKNCPTHRSGWNWELPKFIRKMKGPTYRDKSIFGVPLTIILQRTGQPLPKGIQEALEWLRQNATDQVGLFRKPGVRSRIQALKNLVNTQGENINFNEHQAYDVADMVKQYFRELPEALLTNKLSEIFILIFQHVPPYLRREAVICALLLMPDEHREVLQVLLSFLENIASCAPVNQMNESNLALCFAPSLFQFSQTVQNRQNMGTPHPRELAENKAAQECLLYILKNRNILFSIPKELINQCKSAEVKDSIAMTLSELGSDFTNGWRGYLQECQSALLKETKEKSRGWVLVSSHHYKVELAYKKVADGHPLRLWKICAEIEAPPAEVVHRILRERHIWDTELHSAKIISQVDKNSEVFCYVNSNMHGLPYIDYCVIRTWKMDLPKGACSIVETSVEHSDALHIPNSVRGIVLASRYLVEPGGSGRSRLLHLSRVDTRGRMPEWYHKNYGHLCALHAAQIQSSFHQTATGPESKV</sequence>
<reference evidence="7" key="1">
    <citation type="submission" date="2025-08" db="UniProtKB">
        <authorList>
            <consortium name="RefSeq"/>
        </authorList>
    </citation>
    <scope>IDENTIFICATION</scope>
    <source>
        <tissue evidence="7">Entire body</tissue>
    </source>
</reference>
<dbReference type="GeneID" id="108737317"/>
<proteinExistence type="predicted"/>
<keyword evidence="6" id="KW-1185">Reference proteome</keyword>
<dbReference type="GO" id="GO:0007165">
    <property type="term" value="P:signal transduction"/>
    <property type="evidence" value="ECO:0007669"/>
    <property type="project" value="InterPro"/>
</dbReference>
<dbReference type="GO" id="GO:0005096">
    <property type="term" value="F:GTPase activator activity"/>
    <property type="evidence" value="ECO:0007669"/>
    <property type="project" value="UniProtKB-KW"/>
</dbReference>
<dbReference type="SUPFAM" id="SSF55961">
    <property type="entry name" value="Bet v1-like"/>
    <property type="match status" value="1"/>
</dbReference>
<dbReference type="GO" id="GO:0035023">
    <property type="term" value="P:regulation of Rho protein signal transduction"/>
    <property type="evidence" value="ECO:0007669"/>
    <property type="project" value="TreeGrafter"/>
</dbReference>
<evidence type="ECO:0000256" key="3">
    <source>
        <dbReference type="SAM" id="MobiDB-lite"/>
    </source>
</evidence>
<dbReference type="RefSeq" id="XP_018325604.1">
    <property type="nucleotide sequence ID" value="XM_018470102.2"/>
</dbReference>
<dbReference type="InterPro" id="IPR023393">
    <property type="entry name" value="START-like_dom_sf"/>
</dbReference>
<protein>
    <submittedName>
        <fullName evidence="7">Rho GTPase-activating protein 7</fullName>
    </submittedName>
</protein>
<name>A0A1W4WNV5_AGRPL</name>
<dbReference type="InterPro" id="IPR002913">
    <property type="entry name" value="START_lipid-bd_dom"/>
</dbReference>
<dbReference type="Proteomes" id="UP000192223">
    <property type="component" value="Unplaced"/>
</dbReference>
<dbReference type="KEGG" id="apln:108737317"/>
<dbReference type="Gene3D" id="1.10.287.2070">
    <property type="match status" value="1"/>
</dbReference>
<dbReference type="PROSITE" id="PS50848">
    <property type="entry name" value="START"/>
    <property type="match status" value="1"/>
</dbReference>
<evidence type="ECO:0000259" key="5">
    <source>
        <dbReference type="PROSITE" id="PS50848"/>
    </source>
</evidence>
<feature type="domain" description="START" evidence="5">
    <location>
        <begin position="795"/>
        <end position="962"/>
    </location>
</feature>
<accession>A0A1W4WNV5</accession>
<keyword evidence="2" id="KW-0597">Phosphoprotein</keyword>
<evidence type="ECO:0000313" key="6">
    <source>
        <dbReference type="Proteomes" id="UP000192223"/>
    </source>
</evidence>
<evidence type="ECO:0000256" key="1">
    <source>
        <dbReference type="ARBA" id="ARBA00022468"/>
    </source>
</evidence>
<dbReference type="SMART" id="SM00234">
    <property type="entry name" value="START"/>
    <property type="match status" value="1"/>
</dbReference>
<dbReference type="FunFam" id="3.30.530.20:FF:000009">
    <property type="entry name" value="StAR related lipid transfer domain containing 13"/>
    <property type="match status" value="1"/>
</dbReference>
<dbReference type="InterPro" id="IPR008936">
    <property type="entry name" value="Rho_GTPase_activation_prot"/>
</dbReference>
<dbReference type="SMART" id="SM00324">
    <property type="entry name" value="RhoGAP"/>
    <property type="match status" value="1"/>
</dbReference>
<dbReference type="AlphaFoldDB" id="A0A1W4WNV5"/>
<dbReference type="InterPro" id="IPR000198">
    <property type="entry name" value="RhoGAP_dom"/>
</dbReference>
<dbReference type="GO" id="GO:0008289">
    <property type="term" value="F:lipid binding"/>
    <property type="evidence" value="ECO:0007669"/>
    <property type="project" value="InterPro"/>
</dbReference>
<feature type="compositionally biased region" description="Polar residues" evidence="3">
    <location>
        <begin position="190"/>
        <end position="206"/>
    </location>
</feature>
<dbReference type="Pfam" id="PF01852">
    <property type="entry name" value="START"/>
    <property type="match status" value="1"/>
</dbReference>